<evidence type="ECO:0000313" key="12">
    <source>
        <dbReference type="Proteomes" id="UP000297540"/>
    </source>
</evidence>
<keyword evidence="6 7" id="KW-0998">Cell outer membrane</keyword>
<comment type="subcellular location">
    <subcellularLocation>
        <location evidence="1 7">Cell outer membrane</location>
        <topology evidence="1 7">Multi-pass membrane protein</topology>
    </subcellularLocation>
</comment>
<dbReference type="Proteomes" id="UP000297540">
    <property type="component" value="Unassembled WGS sequence"/>
</dbReference>
<dbReference type="Pfam" id="PF14905">
    <property type="entry name" value="OMP_b-brl_3"/>
    <property type="match status" value="1"/>
</dbReference>
<evidence type="ECO:0000256" key="2">
    <source>
        <dbReference type="ARBA" id="ARBA00022448"/>
    </source>
</evidence>
<dbReference type="RefSeq" id="WP_133233956.1">
    <property type="nucleotide sequence ID" value="NZ_SOZE01000024.1"/>
</dbReference>
<feature type="domain" description="Outer membrane protein beta-barrel" evidence="10">
    <location>
        <begin position="381"/>
        <end position="787"/>
    </location>
</feature>
<dbReference type="PROSITE" id="PS52016">
    <property type="entry name" value="TONB_DEPENDENT_REC_3"/>
    <property type="match status" value="1"/>
</dbReference>
<sequence length="816" mass="89979">MSFKTGCLLLVFTAGFFGFCNAQTTLATIKGNIYIPNNTAAEAATAILLNQRDSSIVMSALVDHLGAYTFRNVPSGSYIVAAFRLGYLKAYSPAFQLAAGQQLTAQPIYLQPADTQLKEVAIVGKKAFVEVRPGKTIVNPAASITADGKNVLDILTQTPGVKVADGDNISISGRQKALILIDGRPTNITGADLAALLRSTQGSNVDRIELITGGSARYDASAGGVINIVMKKGKNIGTNGTFNLTAGYGKFYKGIAGLTFNSRSKYVNVFGLYNINANKTYRGFTSNRNVNDAGALSSYNLNYYGQQETYSHNYRLGADFTLAPNHTLGVQVYGFVTDNNFTKNNSLKIANQGHLDSVILVNSRVDRDLRNINYNINYSGKLDDAGRTLAASLTYLPYTRHSAEYINNTFFDAAGSVYRQPQSLQNLSPSQRRNWTGMLDYANPLNKTSKLEIGFKFSHTKSDNNLIFGPLVNGAYTVDPTFSNNFSYKEEVNAGYLNYTAAFGKFDMVAGLRGEYTHSQGSSMGAASTMSTINVSNYFKLFPNLLLHYAQSEQHDYALSFTRGILRPDYESLNPFLYYIDPYDFQSGNPYLKPEYSNTITLTYTYNQSLSIALYAGKTTDANFAFYSQNDATKVNLTTTRNLGDVKDIGLQVMTPYTVAKCWKGEIDVNAGYYHYTTYPENGNLDKGAADIIFNTTQNISLSKSLALEITGFYETANQYGIRRFSPNYYVNAGMSTPIFGKRGKLSLNVADIFNTNRDRAYTLYQNIDLRINGKPETRIARLAFTYRFGKSTVKAATKHQTGTELEQDRMRKGAN</sequence>
<proteinExistence type="inferred from homology"/>
<evidence type="ECO:0000259" key="10">
    <source>
        <dbReference type="Pfam" id="PF14905"/>
    </source>
</evidence>
<evidence type="ECO:0000256" key="1">
    <source>
        <dbReference type="ARBA" id="ARBA00004571"/>
    </source>
</evidence>
<accession>A0A4Y8S7R6</accession>
<feature type="chain" id="PRO_5021392238" evidence="8">
    <location>
        <begin position="23"/>
        <end position="816"/>
    </location>
</feature>
<evidence type="ECO:0000259" key="9">
    <source>
        <dbReference type="Pfam" id="PF07715"/>
    </source>
</evidence>
<dbReference type="InterPro" id="IPR041700">
    <property type="entry name" value="OMP_b-brl_3"/>
</dbReference>
<keyword evidence="4 7" id="KW-0812">Transmembrane</keyword>
<dbReference type="InterPro" id="IPR039426">
    <property type="entry name" value="TonB-dep_rcpt-like"/>
</dbReference>
<keyword evidence="5 7" id="KW-0472">Membrane</keyword>
<evidence type="ECO:0000256" key="6">
    <source>
        <dbReference type="ARBA" id="ARBA00023237"/>
    </source>
</evidence>
<dbReference type="GO" id="GO:0030246">
    <property type="term" value="F:carbohydrate binding"/>
    <property type="evidence" value="ECO:0007669"/>
    <property type="project" value="InterPro"/>
</dbReference>
<reference evidence="11 12" key="1">
    <citation type="journal article" date="2017" name="Int. J. Syst. Evol. Microbiol.">
        <title>Mucilaginibacterpsychrotolerans sp. nov., isolated from peatlands.</title>
        <authorList>
            <person name="Deng Y."/>
            <person name="Shen L."/>
            <person name="Xu B."/>
            <person name="Liu Y."/>
            <person name="Gu Z."/>
            <person name="Liu H."/>
            <person name="Zhou Y."/>
        </authorList>
    </citation>
    <scope>NUCLEOTIDE SEQUENCE [LARGE SCALE GENOMIC DNA]</scope>
    <source>
        <strain evidence="11 12">NH7-4</strain>
    </source>
</reference>
<feature type="signal peptide" evidence="8">
    <location>
        <begin position="1"/>
        <end position="22"/>
    </location>
</feature>
<dbReference type="InterPro" id="IPR013784">
    <property type="entry name" value="Carb-bd-like_fold"/>
</dbReference>
<name>A0A4Y8S7R6_9SPHI</name>
<comment type="caution">
    <text evidence="11">The sequence shown here is derived from an EMBL/GenBank/DDBJ whole genome shotgun (WGS) entry which is preliminary data.</text>
</comment>
<keyword evidence="2 7" id="KW-0813">Transport</keyword>
<evidence type="ECO:0000313" key="11">
    <source>
        <dbReference type="EMBL" id="TFF35059.1"/>
    </source>
</evidence>
<evidence type="ECO:0000256" key="8">
    <source>
        <dbReference type="SAM" id="SignalP"/>
    </source>
</evidence>
<dbReference type="Gene3D" id="2.170.130.10">
    <property type="entry name" value="TonB-dependent receptor, plug domain"/>
    <property type="match status" value="1"/>
</dbReference>
<keyword evidence="3 7" id="KW-1134">Transmembrane beta strand</keyword>
<feature type="domain" description="TonB-dependent receptor plug" evidence="9">
    <location>
        <begin position="147"/>
        <end position="224"/>
    </location>
</feature>
<evidence type="ECO:0000256" key="5">
    <source>
        <dbReference type="ARBA" id="ARBA00023136"/>
    </source>
</evidence>
<dbReference type="Pfam" id="PF07715">
    <property type="entry name" value="Plug"/>
    <property type="match status" value="1"/>
</dbReference>
<dbReference type="SUPFAM" id="SSF56935">
    <property type="entry name" value="Porins"/>
    <property type="match status" value="1"/>
</dbReference>
<dbReference type="InterPro" id="IPR012910">
    <property type="entry name" value="Plug_dom"/>
</dbReference>
<comment type="similarity">
    <text evidence="7">Belongs to the TonB-dependent receptor family.</text>
</comment>
<keyword evidence="8" id="KW-0732">Signal</keyword>
<evidence type="ECO:0000256" key="3">
    <source>
        <dbReference type="ARBA" id="ARBA00022452"/>
    </source>
</evidence>
<protein>
    <submittedName>
        <fullName evidence="11">TonB-dependent receptor</fullName>
    </submittedName>
</protein>
<dbReference type="GO" id="GO:0009279">
    <property type="term" value="C:cell outer membrane"/>
    <property type="evidence" value="ECO:0007669"/>
    <property type="project" value="UniProtKB-SubCell"/>
</dbReference>
<dbReference type="Gene3D" id="2.40.170.20">
    <property type="entry name" value="TonB-dependent receptor, beta-barrel domain"/>
    <property type="match status" value="1"/>
</dbReference>
<organism evidence="11 12">
    <name type="scientific">Mucilaginibacter psychrotolerans</name>
    <dbReference type="NCBI Taxonomy" id="1524096"/>
    <lineage>
        <taxon>Bacteria</taxon>
        <taxon>Pseudomonadati</taxon>
        <taxon>Bacteroidota</taxon>
        <taxon>Sphingobacteriia</taxon>
        <taxon>Sphingobacteriales</taxon>
        <taxon>Sphingobacteriaceae</taxon>
        <taxon>Mucilaginibacter</taxon>
    </lineage>
</organism>
<keyword evidence="12" id="KW-1185">Reference proteome</keyword>
<dbReference type="OrthoDB" id="606851at2"/>
<dbReference type="AlphaFoldDB" id="A0A4Y8S7R6"/>
<evidence type="ECO:0000256" key="4">
    <source>
        <dbReference type="ARBA" id="ARBA00022692"/>
    </source>
</evidence>
<keyword evidence="11" id="KW-0675">Receptor</keyword>
<evidence type="ECO:0000256" key="7">
    <source>
        <dbReference type="PROSITE-ProRule" id="PRU01360"/>
    </source>
</evidence>
<dbReference type="InterPro" id="IPR036942">
    <property type="entry name" value="Beta-barrel_TonB_sf"/>
</dbReference>
<gene>
    <name evidence="11" type="ORF">E2R66_20155</name>
</gene>
<dbReference type="EMBL" id="SOZE01000024">
    <property type="protein sequence ID" value="TFF35059.1"/>
    <property type="molecule type" value="Genomic_DNA"/>
</dbReference>
<dbReference type="InterPro" id="IPR037066">
    <property type="entry name" value="Plug_dom_sf"/>
</dbReference>
<dbReference type="SUPFAM" id="SSF49452">
    <property type="entry name" value="Starch-binding domain-like"/>
    <property type="match status" value="1"/>
</dbReference>